<dbReference type="InterPro" id="IPR000086">
    <property type="entry name" value="NUDIX_hydrolase_dom"/>
</dbReference>
<dbReference type="InterPro" id="IPR056375">
    <property type="entry name" value="Idi_bact"/>
</dbReference>
<feature type="binding site" evidence="10">
    <location>
        <position position="38"/>
    </location>
    <ligand>
        <name>Mn(2+)</name>
        <dbReference type="ChEBI" id="CHEBI:29035"/>
    </ligand>
</feature>
<dbReference type="InterPro" id="IPR015797">
    <property type="entry name" value="NUDIX_hydrolase-like_dom_sf"/>
</dbReference>
<dbReference type="SUPFAM" id="SSF55811">
    <property type="entry name" value="Nudix"/>
    <property type="match status" value="1"/>
</dbReference>
<dbReference type="NCBIfam" id="NF002995">
    <property type="entry name" value="PRK03759.1"/>
    <property type="match status" value="1"/>
</dbReference>
<evidence type="ECO:0000256" key="2">
    <source>
        <dbReference type="ARBA" id="ARBA00007579"/>
    </source>
</evidence>
<feature type="active site" evidence="10 11">
    <location>
        <position position="128"/>
    </location>
</feature>
<evidence type="ECO:0000259" key="13">
    <source>
        <dbReference type="PROSITE" id="PS51462"/>
    </source>
</evidence>
<accession>E6SG41</accession>
<dbReference type="PANTHER" id="PTHR10885:SF0">
    <property type="entry name" value="ISOPENTENYL-DIPHOSPHATE DELTA-ISOMERASE"/>
    <property type="match status" value="1"/>
</dbReference>
<evidence type="ECO:0000256" key="12">
    <source>
        <dbReference type="SAM" id="MobiDB-lite"/>
    </source>
</evidence>
<comment type="cofactor">
    <cofactor evidence="10">
        <name>Mn(2+)</name>
        <dbReference type="ChEBI" id="CHEBI:29035"/>
    </cofactor>
    <text evidence="10">Binds 1 Mn(2+) ion per subunit.</text>
</comment>
<feature type="region of interest" description="Disordered" evidence="12">
    <location>
        <begin position="184"/>
        <end position="212"/>
    </location>
</feature>
<evidence type="ECO:0000256" key="1">
    <source>
        <dbReference type="ARBA" id="ARBA00004826"/>
    </source>
</evidence>
<dbReference type="Gene3D" id="3.90.79.10">
    <property type="entry name" value="Nucleoside Triphosphate Pyrophosphohydrolase"/>
    <property type="match status" value="1"/>
</dbReference>
<dbReference type="CDD" id="cd02885">
    <property type="entry name" value="NUDIX_IPP_Isomerase"/>
    <property type="match status" value="1"/>
</dbReference>
<organism evidence="14 15">
    <name type="scientific">Intrasporangium calvum (strain ATCC 23552 / DSM 43043 / JCM 3097 / NBRC 12989 / NCIMB 10167 / NRRL B-3866 / 7 KIP)</name>
    <dbReference type="NCBI Taxonomy" id="710696"/>
    <lineage>
        <taxon>Bacteria</taxon>
        <taxon>Bacillati</taxon>
        <taxon>Actinomycetota</taxon>
        <taxon>Actinomycetes</taxon>
        <taxon>Micrococcales</taxon>
        <taxon>Intrasporangiaceae</taxon>
        <taxon>Intrasporangium</taxon>
    </lineage>
</organism>
<evidence type="ECO:0000256" key="11">
    <source>
        <dbReference type="PIRSR" id="PIRSR018427-1"/>
    </source>
</evidence>
<comment type="function">
    <text evidence="10">Catalyzes the 1,3-allylic rearrangement of the homoallylic substrate isopentenyl (IPP) to its highly electrophilic allylic isomer, dimethylallyl diphosphate (DMAPP).</text>
</comment>
<sequence>MTGPVIETRSAAEAAEELVVLLSLDGRAIGTAPKASVHGADTPLHLAFSAYLFNDQGQLLLTQRAHDKATFPSVWTNSACGHPAPGEGLAEAVHRRAATELGLRVDDLRLVLPRFSYRAEMDGVVEWELCPVLVGRVDGVLSPDPAEVAGTDWVDWREFVVQVLAGRRDVSAWCREQVEALERLGPGPDAWPTADPAELPPALDGLPGQRRG</sequence>
<name>E6SG41_INTC7</name>
<evidence type="ECO:0000256" key="7">
    <source>
        <dbReference type="ARBA" id="ARBA00023211"/>
    </source>
</evidence>
<feature type="binding site" evidence="10">
    <location>
        <position position="100"/>
    </location>
    <ligand>
        <name>Mg(2+)</name>
        <dbReference type="ChEBI" id="CHEBI:18420"/>
    </ligand>
</feature>
<dbReference type="InterPro" id="IPR011876">
    <property type="entry name" value="IsopentenylPP_isomerase_typ1"/>
</dbReference>
<dbReference type="PIRSF" id="PIRSF018427">
    <property type="entry name" value="Isopntndiph_ism"/>
    <property type="match status" value="1"/>
</dbReference>
<reference evidence="14 15" key="1">
    <citation type="journal article" date="2010" name="Stand. Genomic Sci.">
        <title>Complete genome sequence of Intrasporangium calvum type strain (7 KIP).</title>
        <authorList>
            <person name="Del Rio T.G."/>
            <person name="Chertkov O."/>
            <person name="Yasawong M."/>
            <person name="Lucas S."/>
            <person name="Deshpande S."/>
            <person name="Cheng J.F."/>
            <person name="Detter C."/>
            <person name="Tapia R."/>
            <person name="Han C."/>
            <person name="Goodwin L."/>
            <person name="Pitluck S."/>
            <person name="Liolios K."/>
            <person name="Ivanova N."/>
            <person name="Mavromatis K."/>
            <person name="Pati A."/>
            <person name="Chen A."/>
            <person name="Palaniappan K."/>
            <person name="Land M."/>
            <person name="Hauser L."/>
            <person name="Chang Y.J."/>
            <person name="Jeffries C.D."/>
            <person name="Rohde M."/>
            <person name="Pukall R."/>
            <person name="Sikorski J."/>
            <person name="Goker M."/>
            <person name="Woyke T."/>
            <person name="Bristow J."/>
            <person name="Eisen J.A."/>
            <person name="Markowitz V."/>
            <person name="Hugenholtz P."/>
            <person name="Kyrpides N.C."/>
            <person name="Klenk H.P."/>
            <person name="Lapidus A."/>
        </authorList>
    </citation>
    <scope>NUCLEOTIDE SEQUENCE [LARGE SCALE GENOMIC DNA]</scope>
    <source>
        <strain evidence="15">ATCC 23552 / DSM 43043 / JCM 3097 / NBRC 12989 / 7 KIP</strain>
    </source>
</reference>
<feature type="binding site" evidence="10">
    <location>
        <position position="82"/>
    </location>
    <ligand>
        <name>Mn(2+)</name>
        <dbReference type="ChEBI" id="CHEBI:29035"/>
    </ligand>
</feature>
<evidence type="ECO:0000256" key="8">
    <source>
        <dbReference type="ARBA" id="ARBA00023229"/>
    </source>
</evidence>
<dbReference type="PANTHER" id="PTHR10885">
    <property type="entry name" value="ISOPENTENYL-DIPHOSPHATE DELTA-ISOMERASE"/>
    <property type="match status" value="1"/>
</dbReference>
<keyword evidence="9 10" id="KW-0413">Isomerase</keyword>
<dbReference type="PROSITE" id="PS51462">
    <property type="entry name" value="NUDIX"/>
    <property type="match status" value="1"/>
</dbReference>
<dbReference type="RefSeq" id="WP_013494302.1">
    <property type="nucleotide sequence ID" value="NC_014830.1"/>
</dbReference>
<feature type="binding site" evidence="10">
    <location>
        <position position="45"/>
    </location>
    <ligand>
        <name>Mn(2+)</name>
        <dbReference type="ChEBI" id="CHEBI:29035"/>
    </ligand>
</feature>
<gene>
    <name evidence="10" type="primary">idi</name>
    <name evidence="14" type="ordered locus">Intca_3521</name>
</gene>
<dbReference type="KEGG" id="ica:Intca_3521"/>
<dbReference type="HOGENOM" id="CLU_060552_2_0_11"/>
<protein>
    <recommendedName>
        <fullName evidence="3 10">Isopentenyl-diphosphate Delta-isomerase</fullName>
        <shortName evidence="10">IPP isomerase</shortName>
        <ecNumber evidence="3 10">5.3.3.2</ecNumber>
    </recommendedName>
    <alternativeName>
        <fullName evidence="10">IPP:DMAPP isomerase</fullName>
    </alternativeName>
    <alternativeName>
        <fullName evidence="10">Isopentenyl pyrophosphate isomerase</fullName>
    </alternativeName>
</protein>
<dbReference type="GO" id="GO:0005737">
    <property type="term" value="C:cytoplasm"/>
    <property type="evidence" value="ECO:0007669"/>
    <property type="project" value="UniProtKB-SubCell"/>
</dbReference>
<dbReference type="STRING" id="710696.Intca_3521"/>
<feature type="binding site" evidence="10">
    <location>
        <position position="126"/>
    </location>
    <ligand>
        <name>Mn(2+)</name>
        <dbReference type="ChEBI" id="CHEBI:29035"/>
    </ligand>
</feature>
<comment type="pathway">
    <text evidence="1 10">Isoprenoid biosynthesis; dimethylallyl diphosphate biosynthesis; dimethylallyl diphosphate from isopentenyl diphosphate: step 1/1.</text>
</comment>
<dbReference type="UniPathway" id="UPA00059">
    <property type="reaction ID" value="UER00104"/>
</dbReference>
<dbReference type="GO" id="GO:0050992">
    <property type="term" value="P:dimethylallyl diphosphate biosynthetic process"/>
    <property type="evidence" value="ECO:0007669"/>
    <property type="project" value="UniProtKB-UniRule"/>
</dbReference>
<evidence type="ECO:0000256" key="6">
    <source>
        <dbReference type="ARBA" id="ARBA00022842"/>
    </source>
</evidence>
<keyword evidence="5 10" id="KW-0479">Metal-binding</keyword>
<feature type="binding site" evidence="10">
    <location>
        <position position="128"/>
    </location>
    <ligand>
        <name>Mn(2+)</name>
        <dbReference type="ChEBI" id="CHEBI:29035"/>
    </ligand>
</feature>
<keyword evidence="8 10" id="KW-0414">Isoprene biosynthesis</keyword>
<dbReference type="eggNOG" id="COG1443">
    <property type="taxonomic scope" value="Bacteria"/>
</dbReference>
<feature type="active site" evidence="10 11">
    <location>
        <position position="80"/>
    </location>
</feature>
<keyword evidence="15" id="KW-1185">Reference proteome</keyword>
<dbReference type="GO" id="GO:0008299">
    <property type="term" value="P:isoprenoid biosynthetic process"/>
    <property type="evidence" value="ECO:0007669"/>
    <property type="project" value="UniProtKB-UniRule"/>
</dbReference>
<dbReference type="GO" id="GO:0046872">
    <property type="term" value="F:metal ion binding"/>
    <property type="evidence" value="ECO:0007669"/>
    <property type="project" value="UniProtKB-KW"/>
</dbReference>
<dbReference type="EMBL" id="CP002343">
    <property type="protein sequence ID" value="ADU49995.1"/>
    <property type="molecule type" value="Genomic_DNA"/>
</dbReference>
<feature type="domain" description="Nudix hydrolase" evidence="13">
    <location>
        <begin position="43"/>
        <end position="176"/>
    </location>
</feature>
<comment type="catalytic activity">
    <reaction evidence="10">
        <text>isopentenyl diphosphate = dimethylallyl diphosphate</text>
        <dbReference type="Rhea" id="RHEA:23284"/>
        <dbReference type="ChEBI" id="CHEBI:57623"/>
        <dbReference type="ChEBI" id="CHEBI:128769"/>
        <dbReference type="EC" id="5.3.3.2"/>
    </reaction>
</comment>
<dbReference type="EC" id="5.3.3.2" evidence="3 10"/>
<keyword evidence="7 10" id="KW-0464">Manganese</keyword>
<dbReference type="NCBIfam" id="TIGR02150">
    <property type="entry name" value="IPP_isom_1"/>
    <property type="match status" value="1"/>
</dbReference>
<evidence type="ECO:0000256" key="5">
    <source>
        <dbReference type="ARBA" id="ARBA00022723"/>
    </source>
</evidence>
<dbReference type="HAMAP" id="MF_00202">
    <property type="entry name" value="Idi"/>
    <property type="match status" value="1"/>
</dbReference>
<comment type="similarity">
    <text evidence="2 10">Belongs to the IPP isomerase type 1 family.</text>
</comment>
<evidence type="ECO:0000256" key="9">
    <source>
        <dbReference type="ARBA" id="ARBA00023235"/>
    </source>
</evidence>
<comment type="subcellular location">
    <subcellularLocation>
        <location evidence="10">Cytoplasm</location>
    </subcellularLocation>
</comment>
<evidence type="ECO:0000256" key="4">
    <source>
        <dbReference type="ARBA" id="ARBA00022490"/>
    </source>
</evidence>
<keyword evidence="6 10" id="KW-0460">Magnesium</keyword>
<comment type="cofactor">
    <cofactor evidence="10">
        <name>Mg(2+)</name>
        <dbReference type="ChEBI" id="CHEBI:18420"/>
    </cofactor>
    <text evidence="10">Binds 1 Mg(2+) ion per subunit. The magnesium ion binds only when substrate is bound.</text>
</comment>
<evidence type="ECO:0000256" key="10">
    <source>
        <dbReference type="HAMAP-Rule" id="MF_00202"/>
    </source>
</evidence>
<dbReference type="Pfam" id="PF00293">
    <property type="entry name" value="NUDIX"/>
    <property type="match status" value="1"/>
</dbReference>
<keyword evidence="4 10" id="KW-0963">Cytoplasm</keyword>
<dbReference type="Proteomes" id="UP000008914">
    <property type="component" value="Chromosome"/>
</dbReference>
<dbReference type="AlphaFoldDB" id="E6SG41"/>
<evidence type="ECO:0000313" key="15">
    <source>
        <dbReference type="Proteomes" id="UP000008914"/>
    </source>
</evidence>
<proteinExistence type="inferred from homology"/>
<evidence type="ECO:0000313" key="14">
    <source>
        <dbReference type="EMBL" id="ADU49995.1"/>
    </source>
</evidence>
<dbReference type="GO" id="GO:0004452">
    <property type="term" value="F:isopentenyl-diphosphate delta-isomerase activity"/>
    <property type="evidence" value="ECO:0007669"/>
    <property type="project" value="UniProtKB-UniRule"/>
</dbReference>
<evidence type="ECO:0000256" key="3">
    <source>
        <dbReference type="ARBA" id="ARBA00012057"/>
    </source>
</evidence>